<feature type="region of interest" description="Disordered" evidence="1">
    <location>
        <begin position="158"/>
        <end position="179"/>
    </location>
</feature>
<feature type="compositionally biased region" description="Basic and acidic residues" evidence="1">
    <location>
        <begin position="158"/>
        <end position="167"/>
    </location>
</feature>
<comment type="caution">
    <text evidence="3">The sequence shown here is derived from an EMBL/GenBank/DDBJ whole genome shotgun (WGS) entry which is preliminary data.</text>
</comment>
<feature type="compositionally biased region" description="Polar residues" evidence="1">
    <location>
        <begin position="170"/>
        <end position="179"/>
    </location>
</feature>
<organism evidence="3 4">
    <name type="scientific">Actinomadura luteofluorescens</name>
    <dbReference type="NCBI Taxonomy" id="46163"/>
    <lineage>
        <taxon>Bacteria</taxon>
        <taxon>Bacillati</taxon>
        <taxon>Actinomycetota</taxon>
        <taxon>Actinomycetes</taxon>
        <taxon>Streptosporangiales</taxon>
        <taxon>Thermomonosporaceae</taxon>
        <taxon>Actinomadura</taxon>
    </lineage>
</organism>
<accession>A0A7Y9ESL8</accession>
<dbReference type="Pfam" id="PF15644">
    <property type="entry name" value="Gln_amidase"/>
    <property type="match status" value="1"/>
</dbReference>
<dbReference type="EMBL" id="JACCBA010000001">
    <property type="protein sequence ID" value="NYD52385.1"/>
    <property type="molecule type" value="Genomic_DNA"/>
</dbReference>
<sequence>MDTGAKLAQLADKKVDTEIDQTLNKVNSRYDTASSAYSENCTGVVQANELRRRGHEVAAGPLEKHLRSDEGGPGGRPLSTIEQAWGGTFTRGTKAEIEEAFKEPGARGIIHIAWNAPYFGSHVFSVENVGGKVRFVDGQPKPPVQDAEYYFTMGHSPEYLRVDDRPTPPKNQTDPLFEP</sequence>
<dbReference type="Proteomes" id="UP000529783">
    <property type="component" value="Unassembled WGS sequence"/>
</dbReference>
<keyword evidence="4" id="KW-1185">Reference proteome</keyword>
<evidence type="ECO:0000259" key="2">
    <source>
        <dbReference type="Pfam" id="PF15644"/>
    </source>
</evidence>
<gene>
    <name evidence="3" type="ORF">BJY14_008368</name>
</gene>
<dbReference type="RefSeq" id="WP_179848599.1">
    <property type="nucleotide sequence ID" value="NZ_JACCBA010000001.1"/>
</dbReference>
<dbReference type="InterPro" id="IPR028908">
    <property type="entry name" value="Tox-PL_dom"/>
</dbReference>
<reference evidence="3 4" key="1">
    <citation type="submission" date="2020-07" db="EMBL/GenBank/DDBJ databases">
        <title>Sequencing the genomes of 1000 actinobacteria strains.</title>
        <authorList>
            <person name="Klenk H.-P."/>
        </authorList>
    </citation>
    <scope>NUCLEOTIDE SEQUENCE [LARGE SCALE GENOMIC DNA]</scope>
    <source>
        <strain evidence="3 4">DSM 40398</strain>
    </source>
</reference>
<proteinExistence type="predicted"/>
<protein>
    <recommendedName>
        <fullName evidence="2">Tox-PL domain-containing protein</fullName>
    </recommendedName>
</protein>
<feature type="domain" description="Tox-PL" evidence="2">
    <location>
        <begin position="40"/>
        <end position="139"/>
    </location>
</feature>
<name>A0A7Y9ESL8_9ACTN</name>
<evidence type="ECO:0000313" key="3">
    <source>
        <dbReference type="EMBL" id="NYD52385.1"/>
    </source>
</evidence>
<evidence type="ECO:0000256" key="1">
    <source>
        <dbReference type="SAM" id="MobiDB-lite"/>
    </source>
</evidence>
<dbReference type="AlphaFoldDB" id="A0A7Y9ESL8"/>
<evidence type="ECO:0000313" key="4">
    <source>
        <dbReference type="Proteomes" id="UP000529783"/>
    </source>
</evidence>
<feature type="region of interest" description="Disordered" evidence="1">
    <location>
        <begin position="58"/>
        <end position="78"/>
    </location>
</feature>